<keyword evidence="3 10" id="KW-0378">Hydrolase</keyword>
<feature type="region of interest" description="Disordered" evidence="11">
    <location>
        <begin position="711"/>
        <end position="731"/>
    </location>
</feature>
<gene>
    <name evidence="15" type="ORF">DFJ64_0894</name>
</gene>
<dbReference type="EMBL" id="QTUC01000001">
    <property type="protein sequence ID" value="REF35513.1"/>
    <property type="molecule type" value="Genomic_DNA"/>
</dbReference>
<dbReference type="InterPro" id="IPR010997">
    <property type="entry name" value="HRDC-like_sf"/>
</dbReference>
<dbReference type="CDD" id="cd17932">
    <property type="entry name" value="DEXQc_UvrD"/>
    <property type="match status" value="1"/>
</dbReference>
<dbReference type="EC" id="5.6.2.4" evidence="8"/>
<dbReference type="PROSITE" id="PS51198">
    <property type="entry name" value="UVRD_HELICASE_ATP_BIND"/>
    <property type="match status" value="1"/>
</dbReference>
<feature type="region of interest" description="Disordered" evidence="11">
    <location>
        <begin position="580"/>
        <end position="608"/>
    </location>
</feature>
<dbReference type="InterPro" id="IPR044876">
    <property type="entry name" value="HRDC_dom_sf"/>
</dbReference>
<dbReference type="InterPro" id="IPR002121">
    <property type="entry name" value="HRDC_dom"/>
</dbReference>
<dbReference type="PROSITE" id="PS51217">
    <property type="entry name" value="UVRD_HELICASE_CTER"/>
    <property type="match status" value="1"/>
</dbReference>
<dbReference type="InterPro" id="IPR014017">
    <property type="entry name" value="DNA_helicase_UvrD-like_C"/>
</dbReference>
<evidence type="ECO:0000256" key="1">
    <source>
        <dbReference type="ARBA" id="ARBA00009922"/>
    </source>
</evidence>
<comment type="similarity">
    <text evidence="1">Belongs to the helicase family. UvrD subfamily.</text>
</comment>
<dbReference type="GO" id="GO:0003677">
    <property type="term" value="F:DNA binding"/>
    <property type="evidence" value="ECO:0007669"/>
    <property type="project" value="InterPro"/>
</dbReference>
<dbReference type="SUPFAM" id="SSF52540">
    <property type="entry name" value="P-loop containing nucleoside triphosphate hydrolases"/>
    <property type="match status" value="1"/>
</dbReference>
<dbReference type="InterPro" id="IPR013986">
    <property type="entry name" value="DExx_box_DNA_helicase_dom_sf"/>
</dbReference>
<comment type="catalytic activity">
    <reaction evidence="7">
        <text>Couples ATP hydrolysis with the unwinding of duplex DNA by translocating in the 3'-5' direction.</text>
        <dbReference type="EC" id="5.6.2.4"/>
    </reaction>
</comment>
<dbReference type="GO" id="GO:0043138">
    <property type="term" value="F:3'-5' DNA helicase activity"/>
    <property type="evidence" value="ECO:0007669"/>
    <property type="project" value="UniProtKB-EC"/>
</dbReference>
<evidence type="ECO:0000256" key="8">
    <source>
        <dbReference type="ARBA" id="ARBA00034808"/>
    </source>
</evidence>
<dbReference type="RefSeq" id="WP_115849288.1">
    <property type="nucleotide sequence ID" value="NZ_QTUC01000001.1"/>
</dbReference>
<comment type="caution">
    <text evidence="15">The sequence shown here is derived from an EMBL/GenBank/DDBJ whole genome shotgun (WGS) entry which is preliminary data.</text>
</comment>
<name>A0A3D9V494_THECX</name>
<dbReference type="Gene3D" id="3.40.50.300">
    <property type="entry name" value="P-loop containing nucleotide triphosphate hydrolases"/>
    <property type="match status" value="3"/>
</dbReference>
<evidence type="ECO:0000256" key="6">
    <source>
        <dbReference type="ARBA" id="ARBA00023235"/>
    </source>
</evidence>
<evidence type="ECO:0000256" key="2">
    <source>
        <dbReference type="ARBA" id="ARBA00022741"/>
    </source>
</evidence>
<dbReference type="GO" id="GO:0016887">
    <property type="term" value="F:ATP hydrolysis activity"/>
    <property type="evidence" value="ECO:0007669"/>
    <property type="project" value="RHEA"/>
</dbReference>
<dbReference type="GO" id="GO:0033202">
    <property type="term" value="C:DNA helicase complex"/>
    <property type="evidence" value="ECO:0007669"/>
    <property type="project" value="TreeGrafter"/>
</dbReference>
<evidence type="ECO:0000256" key="7">
    <source>
        <dbReference type="ARBA" id="ARBA00034617"/>
    </source>
</evidence>
<evidence type="ECO:0000259" key="12">
    <source>
        <dbReference type="PROSITE" id="PS50967"/>
    </source>
</evidence>
<feature type="domain" description="UvrD-like helicase C-terminal" evidence="14">
    <location>
        <begin position="311"/>
        <end position="561"/>
    </location>
</feature>
<dbReference type="InterPro" id="IPR014016">
    <property type="entry name" value="UvrD-like_ATP-bd"/>
</dbReference>
<dbReference type="Pfam" id="PF13361">
    <property type="entry name" value="UvrD_C"/>
    <property type="match status" value="2"/>
</dbReference>
<evidence type="ECO:0000256" key="10">
    <source>
        <dbReference type="PROSITE-ProRule" id="PRU00560"/>
    </source>
</evidence>
<keyword evidence="6" id="KW-0413">Isomerase</keyword>
<dbReference type="Pfam" id="PF00580">
    <property type="entry name" value="UvrD-helicase"/>
    <property type="match status" value="1"/>
</dbReference>
<evidence type="ECO:0000256" key="3">
    <source>
        <dbReference type="ARBA" id="ARBA00022801"/>
    </source>
</evidence>
<dbReference type="PANTHER" id="PTHR11070">
    <property type="entry name" value="UVRD / RECB / PCRA DNA HELICASE FAMILY MEMBER"/>
    <property type="match status" value="1"/>
</dbReference>
<dbReference type="PANTHER" id="PTHR11070:SF69">
    <property type="entry name" value="ATP-DEPENDENT DNA HELICASE UVRD2"/>
    <property type="match status" value="1"/>
</dbReference>
<feature type="domain" description="UvrD-like helicase ATP-binding" evidence="13">
    <location>
        <begin position="29"/>
        <end position="310"/>
    </location>
</feature>
<accession>A0A3D9V494</accession>
<evidence type="ECO:0000313" key="16">
    <source>
        <dbReference type="Proteomes" id="UP000256485"/>
    </source>
</evidence>
<dbReference type="GO" id="GO:0005524">
    <property type="term" value="F:ATP binding"/>
    <property type="evidence" value="ECO:0007669"/>
    <property type="project" value="UniProtKB-UniRule"/>
</dbReference>
<evidence type="ECO:0000256" key="11">
    <source>
        <dbReference type="SAM" id="MobiDB-lite"/>
    </source>
</evidence>
<sequence length="731" mass="79939">MAPVTEAVPATASRGVVRRRPASADAVLAVLDPEQRQAATCLDGPVCILAGAGTGKTRTITHRIAYAVLSGRWRPQNVLAVTFTTRAAGEMRARLRELGVAGVQARTFHSAALRQARYFWPQVYRTELPPVVESKLRFVAEAAARCRVTVDLPGRRDLASEIEWAKVSNVRPDDYPAIAEKVGRRLAGFDPVTVARVFAAYEEVRREQGYVDLEDVLLCAAALLADSPKVAAEVRAQYRHFVVDEYQDVSPVQQTLLDLWLGERSDICVVGDANQTIYSFAGATPSYLLNFAVRHPDATVIRLERDYRSTPQVVRVANQLLAEAQGPASRYRLTLRAQRPDGPEPTFTEYPDEVAEAEGIARSVGELIRRGVPPREIAVLFRTNAQSEVLEQAFAERDIPYLVRGAERFFDRPEVREALVLLRGALRAGERSDAGLGADVRAVLAAAGWTPQAPQGSGAVRERWESLAALVALADDVARDDPTADLEAFLSVLDERAATQHAPTGDGVTLATLHAAKGLEWDAVFLAGVHEGVIPISYAETAEQVEEERRLLYVGVTRARVHLAISWALARVPGSRAHRQPSRFLDSLRPRGDAGRRAPSADGVRRKATKTVARCRRCDRPLHTATERKLGRCVDCPASYDERIFAALKSWRSDQAREQRVPDYCVFTDATLVAIAEARPTDRATLASIPGVSAAKLERYAEPVLAICSGEGVDGDEGSHEPANRGQATVR</sequence>
<feature type="compositionally biased region" description="Basic and acidic residues" evidence="11">
    <location>
        <begin position="586"/>
        <end position="596"/>
    </location>
</feature>
<keyword evidence="4 10" id="KW-0347">Helicase</keyword>
<evidence type="ECO:0000256" key="5">
    <source>
        <dbReference type="ARBA" id="ARBA00022840"/>
    </source>
</evidence>
<dbReference type="AlphaFoldDB" id="A0A3D9V494"/>
<dbReference type="Gene3D" id="1.10.150.80">
    <property type="entry name" value="HRDC domain"/>
    <property type="match status" value="1"/>
</dbReference>
<evidence type="ECO:0000256" key="4">
    <source>
        <dbReference type="ARBA" id="ARBA00022806"/>
    </source>
</evidence>
<dbReference type="PROSITE" id="PS50967">
    <property type="entry name" value="HRDC"/>
    <property type="match status" value="1"/>
</dbReference>
<organism evidence="15 16">
    <name type="scientific">Thermasporomyces composti</name>
    <dbReference type="NCBI Taxonomy" id="696763"/>
    <lineage>
        <taxon>Bacteria</taxon>
        <taxon>Bacillati</taxon>
        <taxon>Actinomycetota</taxon>
        <taxon>Actinomycetes</taxon>
        <taxon>Propionibacteriales</taxon>
        <taxon>Nocardioidaceae</taxon>
        <taxon>Thermasporomyces</taxon>
    </lineage>
</organism>
<dbReference type="InterPro" id="IPR027417">
    <property type="entry name" value="P-loop_NTPase"/>
</dbReference>
<protein>
    <recommendedName>
        <fullName evidence="8">DNA 3'-5' helicase</fullName>
        <ecNumber evidence="8">5.6.2.4</ecNumber>
    </recommendedName>
</protein>
<evidence type="ECO:0000313" key="15">
    <source>
        <dbReference type="EMBL" id="REF35513.1"/>
    </source>
</evidence>
<keyword evidence="16" id="KW-1185">Reference proteome</keyword>
<keyword evidence="5 10" id="KW-0067">ATP-binding</keyword>
<feature type="domain" description="HRDC" evidence="12">
    <location>
        <begin position="638"/>
        <end position="718"/>
    </location>
</feature>
<dbReference type="SUPFAM" id="SSF47819">
    <property type="entry name" value="HRDC-like"/>
    <property type="match status" value="1"/>
</dbReference>
<dbReference type="InterPro" id="IPR000212">
    <property type="entry name" value="DNA_helicase_UvrD/REP"/>
</dbReference>
<comment type="catalytic activity">
    <reaction evidence="9">
        <text>ATP + H2O = ADP + phosphate + H(+)</text>
        <dbReference type="Rhea" id="RHEA:13065"/>
        <dbReference type="ChEBI" id="CHEBI:15377"/>
        <dbReference type="ChEBI" id="CHEBI:15378"/>
        <dbReference type="ChEBI" id="CHEBI:30616"/>
        <dbReference type="ChEBI" id="CHEBI:43474"/>
        <dbReference type="ChEBI" id="CHEBI:456216"/>
        <dbReference type="EC" id="5.6.2.4"/>
    </reaction>
</comment>
<keyword evidence="2 10" id="KW-0547">Nucleotide-binding</keyword>
<dbReference type="CDD" id="cd18807">
    <property type="entry name" value="SF1_C_UvrD"/>
    <property type="match status" value="1"/>
</dbReference>
<dbReference type="OrthoDB" id="9806690at2"/>
<dbReference type="SMART" id="SM00341">
    <property type="entry name" value="HRDC"/>
    <property type="match status" value="1"/>
</dbReference>
<reference evidence="15 16" key="1">
    <citation type="submission" date="2018-08" db="EMBL/GenBank/DDBJ databases">
        <title>Sequencing the genomes of 1000 actinobacteria strains.</title>
        <authorList>
            <person name="Klenk H.-P."/>
        </authorList>
    </citation>
    <scope>NUCLEOTIDE SEQUENCE [LARGE SCALE GENOMIC DNA]</scope>
    <source>
        <strain evidence="15 16">DSM 22891</strain>
    </source>
</reference>
<dbReference type="Proteomes" id="UP000256485">
    <property type="component" value="Unassembled WGS sequence"/>
</dbReference>
<dbReference type="GO" id="GO:0000725">
    <property type="term" value="P:recombinational repair"/>
    <property type="evidence" value="ECO:0007669"/>
    <property type="project" value="TreeGrafter"/>
</dbReference>
<dbReference type="Pfam" id="PF00570">
    <property type="entry name" value="HRDC"/>
    <property type="match status" value="1"/>
</dbReference>
<evidence type="ECO:0000259" key="14">
    <source>
        <dbReference type="PROSITE" id="PS51217"/>
    </source>
</evidence>
<dbReference type="Gene3D" id="1.10.10.160">
    <property type="match status" value="1"/>
</dbReference>
<evidence type="ECO:0000259" key="13">
    <source>
        <dbReference type="PROSITE" id="PS51198"/>
    </source>
</evidence>
<feature type="binding site" evidence="10">
    <location>
        <begin position="50"/>
        <end position="57"/>
    </location>
    <ligand>
        <name>ATP</name>
        <dbReference type="ChEBI" id="CHEBI:30616"/>
    </ligand>
</feature>
<proteinExistence type="inferred from homology"/>
<dbReference type="Gene3D" id="1.10.486.10">
    <property type="entry name" value="PCRA, domain 4"/>
    <property type="match status" value="2"/>
</dbReference>
<evidence type="ECO:0000256" key="9">
    <source>
        <dbReference type="ARBA" id="ARBA00048988"/>
    </source>
</evidence>
<dbReference type="FunFam" id="3.40.50.300:FF:001181">
    <property type="entry name" value="DNA helicase"/>
    <property type="match status" value="1"/>
</dbReference>
<dbReference type="GO" id="GO:0005829">
    <property type="term" value="C:cytosol"/>
    <property type="evidence" value="ECO:0007669"/>
    <property type="project" value="TreeGrafter"/>
</dbReference>